<dbReference type="RefSeq" id="XP_068347076.1">
    <property type="nucleotide sequence ID" value="XM_068512880.1"/>
</dbReference>
<evidence type="ECO:0000256" key="2">
    <source>
        <dbReference type="SAM" id="MobiDB-lite"/>
    </source>
</evidence>
<feature type="coiled-coil region" evidence="1">
    <location>
        <begin position="118"/>
        <end position="293"/>
    </location>
</feature>
<feature type="coiled-coil region" evidence="1">
    <location>
        <begin position="329"/>
        <end position="356"/>
    </location>
</feature>
<name>A0A1J4J8C3_9EUKA</name>
<dbReference type="AlphaFoldDB" id="A0A1J4J8C3"/>
<feature type="coiled-coil region" evidence="1">
    <location>
        <begin position="602"/>
        <end position="636"/>
    </location>
</feature>
<evidence type="ECO:0000256" key="1">
    <source>
        <dbReference type="SAM" id="Coils"/>
    </source>
</evidence>
<dbReference type="GeneID" id="94847584"/>
<dbReference type="EMBL" id="MLAK01001362">
    <property type="protein sequence ID" value="OHS93939.1"/>
    <property type="molecule type" value="Genomic_DNA"/>
</dbReference>
<keyword evidence="4" id="KW-1185">Reference proteome</keyword>
<reference evidence="3" key="1">
    <citation type="submission" date="2016-10" db="EMBL/GenBank/DDBJ databases">
        <authorList>
            <person name="Benchimol M."/>
            <person name="Almeida L.G."/>
            <person name="Vasconcelos A.T."/>
            <person name="Perreira-Neves A."/>
            <person name="Rosa I.A."/>
            <person name="Tasca T."/>
            <person name="Bogo M.R."/>
            <person name="de Souza W."/>
        </authorList>
    </citation>
    <scope>NUCLEOTIDE SEQUENCE [LARGE SCALE GENOMIC DNA]</scope>
    <source>
        <strain evidence="3">K</strain>
    </source>
</reference>
<proteinExistence type="predicted"/>
<evidence type="ECO:0000313" key="4">
    <source>
        <dbReference type="Proteomes" id="UP000179807"/>
    </source>
</evidence>
<dbReference type="VEuPathDB" id="TrichDB:TRFO_39869"/>
<comment type="caution">
    <text evidence="3">The sequence shown here is derived from an EMBL/GenBank/DDBJ whole genome shotgun (WGS) entry which is preliminary data.</text>
</comment>
<dbReference type="Proteomes" id="UP000179807">
    <property type="component" value="Unassembled WGS sequence"/>
</dbReference>
<accession>A0A1J4J8C3</accession>
<feature type="compositionally biased region" description="Basic and acidic residues" evidence="2">
    <location>
        <begin position="575"/>
        <end position="588"/>
    </location>
</feature>
<keyword evidence="1" id="KW-0175">Coiled coil</keyword>
<gene>
    <name evidence="3" type="ORF">TRFO_39869</name>
</gene>
<feature type="coiled-coil region" evidence="1">
    <location>
        <begin position="519"/>
        <end position="574"/>
    </location>
</feature>
<sequence length="697" mass="82372">MKDEYETTSTSSSELIKQSLNKVHKITKTGMENSSSVLKCLQDKVNELRVFQEKYYEIEAQLKSANDALKFQEAEYTFRESELQIEINTLKQIEVNLREQISRNEIELSKMSRTFDVYVKLEIENKKLQQDINDQTEELSKLQKLVNEKDQQIQHEKEKVKTIAQRFKKLHEVYDDLKAKNQSFQDESYKKAKESKKKHTDTINRIQSEKNKQEDIIREMKNHEEKQKAKINSLSDENEKKDEIIHSLQEEKEKQKRQLKEIKMQNNKHDLKLQEILRNNQQIKSSLDHIETERDSLYDLLNVDPEDIKGTWTNLFDRCRQLMIESRQNSELQKCIEKLKKRLSLAIEENKKVLSQTKPENDYDELVDNLRVNLHRSECEIGVLNKQLQKMAIRNKFATLIDRQTAKFSRQLNELHEYVFETDNSQIRSLILAVVFTKRLLRVFRGESVVDIHALQVFKGRNSASLDLKLRDLRDKFVQFTEDLLVAKQNWIDSEKQKKEYENHLKFVNKKLDFSSNGIENNTKQILLLKNRVLELQQELSSLVSPEQYDEMKQRAERAEKAELEALAEKHSRNENFDEYDINHENNRRSSQVESSIRIEEIKNLKSALLENQKEIDSLRILLNEKTKEILSLERLVSRHKEVEKTQTNNFTCISAENKILNECSQTTRIYEPEPVTLFTGKTYGLSMRINPAFLGQ</sequence>
<organism evidence="3 4">
    <name type="scientific">Tritrichomonas foetus</name>
    <dbReference type="NCBI Taxonomy" id="1144522"/>
    <lineage>
        <taxon>Eukaryota</taxon>
        <taxon>Metamonada</taxon>
        <taxon>Parabasalia</taxon>
        <taxon>Tritrichomonadida</taxon>
        <taxon>Tritrichomonadidae</taxon>
        <taxon>Tritrichomonas</taxon>
    </lineage>
</organism>
<evidence type="ECO:0000313" key="3">
    <source>
        <dbReference type="EMBL" id="OHS93939.1"/>
    </source>
</evidence>
<protein>
    <submittedName>
        <fullName evidence="3">Uncharacterized protein</fullName>
    </submittedName>
</protein>
<feature type="region of interest" description="Disordered" evidence="2">
    <location>
        <begin position="575"/>
        <end position="594"/>
    </location>
</feature>